<dbReference type="EMBL" id="ATLV01025071">
    <property type="status" value="NOT_ANNOTATED_CDS"/>
    <property type="molecule type" value="Genomic_DNA"/>
</dbReference>
<accession>A0A084WPE1</accession>
<keyword evidence="1" id="KW-0695">RNA-directed DNA polymerase</keyword>
<keyword evidence="1" id="KW-0808">Transferase</keyword>
<dbReference type="VEuPathDB" id="VectorBase:ASIC020447"/>
<evidence type="ECO:0000313" key="2">
    <source>
        <dbReference type="EnsemblMetazoa" id="ASIC020447-PA"/>
    </source>
</evidence>
<sequence length="65" mass="7538">MLVTTFRTVKYDVATLVAGMPPIVELIQEDHRCHERRRATGGAPAVIHKEERAETFRKWEVILYT</sequence>
<reference evidence="1 3" key="1">
    <citation type="journal article" date="2014" name="BMC Genomics">
        <title>Genome sequence of Anopheles sinensis provides insight into genetics basis of mosquito competence for malaria parasites.</title>
        <authorList>
            <person name="Zhou D."/>
            <person name="Zhang D."/>
            <person name="Ding G."/>
            <person name="Shi L."/>
            <person name="Hou Q."/>
            <person name="Ye Y."/>
            <person name="Xu Y."/>
            <person name="Zhou H."/>
            <person name="Xiong C."/>
            <person name="Li S."/>
            <person name="Yu J."/>
            <person name="Hong S."/>
            <person name="Yu X."/>
            <person name="Zou P."/>
            <person name="Chen C."/>
            <person name="Chang X."/>
            <person name="Wang W."/>
            <person name="Lv Y."/>
            <person name="Sun Y."/>
            <person name="Ma L."/>
            <person name="Shen B."/>
            <person name="Zhu C."/>
        </authorList>
    </citation>
    <scope>NUCLEOTIDE SEQUENCE [LARGE SCALE GENOMIC DNA]</scope>
</reference>
<evidence type="ECO:0000313" key="3">
    <source>
        <dbReference type="Proteomes" id="UP000030765"/>
    </source>
</evidence>
<keyword evidence="1" id="KW-0548">Nucleotidyltransferase</keyword>
<dbReference type="EnsemblMetazoa" id="ASIC020447-RA">
    <property type="protein sequence ID" value="ASIC020447-PA"/>
    <property type="gene ID" value="ASIC020447"/>
</dbReference>
<proteinExistence type="predicted"/>
<dbReference type="AlphaFoldDB" id="A0A084WPE1"/>
<dbReference type="EMBL" id="KE525369">
    <property type="protein sequence ID" value="KFB52085.1"/>
    <property type="molecule type" value="Genomic_DNA"/>
</dbReference>
<dbReference type="STRING" id="74873.A0A084WPE1"/>
<dbReference type="OrthoDB" id="7744496at2759"/>
<protein>
    <submittedName>
        <fullName evidence="1 2">Reverse transcriptase</fullName>
    </submittedName>
</protein>
<evidence type="ECO:0000313" key="1">
    <source>
        <dbReference type="EMBL" id="KFB52085.1"/>
    </source>
</evidence>
<name>A0A084WPE1_ANOSI</name>
<keyword evidence="3" id="KW-1185">Reference proteome</keyword>
<dbReference type="Proteomes" id="UP000030765">
    <property type="component" value="Unassembled WGS sequence"/>
</dbReference>
<gene>
    <name evidence="1" type="ORF">ZHAS_00020447</name>
</gene>
<reference evidence="2" key="2">
    <citation type="submission" date="2020-05" db="UniProtKB">
        <authorList>
            <consortium name="EnsemblMetazoa"/>
        </authorList>
    </citation>
    <scope>IDENTIFICATION</scope>
</reference>
<dbReference type="GO" id="GO:0003964">
    <property type="term" value="F:RNA-directed DNA polymerase activity"/>
    <property type="evidence" value="ECO:0007669"/>
    <property type="project" value="UniProtKB-KW"/>
</dbReference>
<organism evidence="1">
    <name type="scientific">Anopheles sinensis</name>
    <name type="common">Mosquito</name>
    <dbReference type="NCBI Taxonomy" id="74873"/>
    <lineage>
        <taxon>Eukaryota</taxon>
        <taxon>Metazoa</taxon>
        <taxon>Ecdysozoa</taxon>
        <taxon>Arthropoda</taxon>
        <taxon>Hexapoda</taxon>
        <taxon>Insecta</taxon>
        <taxon>Pterygota</taxon>
        <taxon>Neoptera</taxon>
        <taxon>Endopterygota</taxon>
        <taxon>Diptera</taxon>
        <taxon>Nematocera</taxon>
        <taxon>Culicoidea</taxon>
        <taxon>Culicidae</taxon>
        <taxon>Anophelinae</taxon>
        <taxon>Anopheles</taxon>
    </lineage>
</organism>